<dbReference type="Proteomes" id="UP000189796">
    <property type="component" value="Chromosome I"/>
</dbReference>
<dbReference type="Gene3D" id="3.90.550.10">
    <property type="entry name" value="Spore Coat Polysaccharide Biosynthesis Protein SpsA, Chain A"/>
    <property type="match status" value="1"/>
</dbReference>
<feature type="transmembrane region" description="Helical" evidence="4">
    <location>
        <begin position="308"/>
        <end position="327"/>
    </location>
</feature>
<evidence type="ECO:0000256" key="2">
    <source>
        <dbReference type="ARBA" id="ARBA00022676"/>
    </source>
</evidence>
<keyword evidence="4" id="KW-0812">Transmembrane</keyword>
<dbReference type="CDD" id="cd06438">
    <property type="entry name" value="EpsO_like"/>
    <property type="match status" value="1"/>
</dbReference>
<protein>
    <submittedName>
        <fullName evidence="5">Glycosyltransferase, catalytic subunit of cellulose synthase and poly-beta-1,6-N-acetylglucosamine synthase</fullName>
    </submittedName>
</protein>
<evidence type="ECO:0000313" key="5">
    <source>
        <dbReference type="EMBL" id="SHH49069.1"/>
    </source>
</evidence>
<evidence type="ECO:0000256" key="1">
    <source>
        <dbReference type="ARBA" id="ARBA00006739"/>
    </source>
</evidence>
<name>A0A1M5TEB4_9BRAD</name>
<dbReference type="Pfam" id="PF13641">
    <property type="entry name" value="Glyco_tranf_2_3"/>
    <property type="match status" value="1"/>
</dbReference>
<keyword evidence="2" id="KW-0328">Glycosyltransferase</keyword>
<keyword evidence="4" id="KW-0472">Membrane</keyword>
<evidence type="ECO:0000256" key="3">
    <source>
        <dbReference type="ARBA" id="ARBA00022679"/>
    </source>
</evidence>
<dbReference type="PANTHER" id="PTHR43630:SF1">
    <property type="entry name" value="POLY-BETA-1,6-N-ACETYL-D-GLUCOSAMINE SYNTHASE"/>
    <property type="match status" value="1"/>
</dbReference>
<comment type="similarity">
    <text evidence="1">Belongs to the glycosyltransferase 2 family.</text>
</comment>
<dbReference type="OrthoDB" id="9797391at2"/>
<evidence type="ECO:0000256" key="4">
    <source>
        <dbReference type="SAM" id="Phobius"/>
    </source>
</evidence>
<dbReference type="RefSeq" id="WP_079603688.1">
    <property type="nucleotide sequence ID" value="NZ_LT670817.1"/>
</dbReference>
<reference evidence="5 6" key="1">
    <citation type="submission" date="2016-11" db="EMBL/GenBank/DDBJ databases">
        <authorList>
            <person name="Jaros S."/>
            <person name="Januszkiewicz K."/>
            <person name="Wedrychowicz H."/>
        </authorList>
    </citation>
    <scope>NUCLEOTIDE SEQUENCE [LARGE SCALE GENOMIC DNA]</scope>
    <source>
        <strain evidence="5 6">GAS138</strain>
    </source>
</reference>
<dbReference type="GO" id="GO:0016757">
    <property type="term" value="F:glycosyltransferase activity"/>
    <property type="evidence" value="ECO:0007669"/>
    <property type="project" value="UniProtKB-KW"/>
</dbReference>
<organism evidence="5 6">
    <name type="scientific">Bradyrhizobium erythrophlei</name>
    <dbReference type="NCBI Taxonomy" id="1437360"/>
    <lineage>
        <taxon>Bacteria</taxon>
        <taxon>Pseudomonadati</taxon>
        <taxon>Pseudomonadota</taxon>
        <taxon>Alphaproteobacteria</taxon>
        <taxon>Hyphomicrobiales</taxon>
        <taxon>Nitrobacteraceae</taxon>
        <taxon>Bradyrhizobium</taxon>
    </lineage>
</organism>
<evidence type="ECO:0000313" key="6">
    <source>
        <dbReference type="Proteomes" id="UP000189796"/>
    </source>
</evidence>
<feature type="transmembrane region" description="Helical" evidence="4">
    <location>
        <begin position="333"/>
        <end position="352"/>
    </location>
</feature>
<dbReference type="AlphaFoldDB" id="A0A1M5TEB4"/>
<feature type="transmembrane region" description="Helical" evidence="4">
    <location>
        <begin position="270"/>
        <end position="287"/>
    </location>
</feature>
<keyword evidence="4" id="KW-1133">Transmembrane helix</keyword>
<gene>
    <name evidence="5" type="ORF">SAMN05443248_4979</name>
</gene>
<dbReference type="PANTHER" id="PTHR43630">
    <property type="entry name" value="POLY-BETA-1,6-N-ACETYL-D-GLUCOSAMINE SYNTHASE"/>
    <property type="match status" value="1"/>
</dbReference>
<accession>A0A1M5TEB4</accession>
<keyword evidence="3 5" id="KW-0808">Transferase</keyword>
<dbReference type="SUPFAM" id="SSF53448">
    <property type="entry name" value="Nucleotide-diphospho-sugar transferases"/>
    <property type="match status" value="1"/>
</dbReference>
<proteinExistence type="inferred from homology"/>
<sequence length="396" mass="42732">MFIFLSVTLTACALFLLVATLVFFVEVAAGCLLPSQEIEMTAAKRDRRVAVLIPAHNESAVIKPTIDDVKRQLRPGDRLLIVADNCNDETASIATASGAEVLVREDQTRIGKGYALDWGIKHLAAEPPNIVIVIDADCRVSEGSIEKLSQACAASGHPVQALYLMGAVAGSSVNHQVALFAWRVKNLVRPLGLHKLRLPCQLMGTGMAFPWKVIQSANLSNGFIVEDMKLGLELAALGRAPRFCPSAIITSSFPTSVKGSRTQRQRWEHGHISLILSAAPNLIYAAIKRRDIKLFATALDLSVPPLSLLISVLTAAVVGTAIAAITGLSAMPFFLIATCLALVAAAVLLAWIKYGRDVLPLRDLVLIVPYLTKKLSLYSDLATGRRVLSWIRTDRG</sequence>
<dbReference type="EMBL" id="LT670817">
    <property type="protein sequence ID" value="SHH49069.1"/>
    <property type="molecule type" value="Genomic_DNA"/>
</dbReference>
<dbReference type="InterPro" id="IPR029044">
    <property type="entry name" value="Nucleotide-diphossugar_trans"/>
</dbReference>